<evidence type="ECO:0008006" key="3">
    <source>
        <dbReference type="Google" id="ProtNLM"/>
    </source>
</evidence>
<name>A0A8T1RIJ0_CARIL</name>
<gene>
    <name evidence="1" type="ORF">CIPAW_01G048800</name>
</gene>
<dbReference type="Proteomes" id="UP000811609">
    <property type="component" value="Chromosome 1"/>
</dbReference>
<reference evidence="1" key="1">
    <citation type="submission" date="2020-12" db="EMBL/GenBank/DDBJ databases">
        <title>WGS assembly of Carya illinoinensis cv. Pawnee.</title>
        <authorList>
            <person name="Platts A."/>
            <person name="Shu S."/>
            <person name="Wright S."/>
            <person name="Barry K."/>
            <person name="Edger P."/>
            <person name="Pires J.C."/>
            <person name="Schmutz J."/>
        </authorList>
    </citation>
    <scope>NUCLEOTIDE SEQUENCE</scope>
    <source>
        <tissue evidence="1">Leaf</tissue>
    </source>
</reference>
<dbReference type="GO" id="GO:0010274">
    <property type="term" value="P:hydrotropism"/>
    <property type="evidence" value="ECO:0007669"/>
    <property type="project" value="InterPro"/>
</dbReference>
<dbReference type="PANTHER" id="PTHR31276">
    <property type="match status" value="1"/>
</dbReference>
<sequence length="245" mass="27179">MSGTPRAKSSNGVAAVDCQKQVRSWRLLRSLMELLIPSCNCSTFIEDQDIQQEENHYLQNCYNSRYPAFSTSSSPTIVGTIFGFRHGKVRLCIQTSYNSTNPVLLLELAVPTTTLAREMQEGILRIALESTATRQGLSTAANSCSLLSMPVWKMYCNGRKVGFAVKRQPSKADMEALRVMSADHVVVGAGVISGKELQREDELMYLRANFERVCGSANSESFHLIDQDGSSNTGQELGIFFFRSR</sequence>
<dbReference type="InterPro" id="IPR006460">
    <property type="entry name" value="MIZ1-like_pln"/>
</dbReference>
<proteinExistence type="predicted"/>
<evidence type="ECO:0000313" key="1">
    <source>
        <dbReference type="EMBL" id="KAG6666676.1"/>
    </source>
</evidence>
<dbReference type="PANTHER" id="PTHR31276:SF10">
    <property type="entry name" value="PROTEIN MIZU-KUSSEI 1-LIKE"/>
    <property type="match status" value="1"/>
</dbReference>
<evidence type="ECO:0000313" key="2">
    <source>
        <dbReference type="Proteomes" id="UP000811609"/>
    </source>
</evidence>
<dbReference type="NCBIfam" id="TIGR01570">
    <property type="entry name" value="A_thal_3588"/>
    <property type="match status" value="1"/>
</dbReference>
<protein>
    <recommendedName>
        <fullName evidence="3">Protein MIZU-KUSSEI 1-like</fullName>
    </recommendedName>
</protein>
<dbReference type="AlphaFoldDB" id="A0A8T1RIJ0"/>
<keyword evidence="2" id="KW-1185">Reference proteome</keyword>
<dbReference type="Pfam" id="PF04759">
    <property type="entry name" value="DUF617"/>
    <property type="match status" value="1"/>
</dbReference>
<comment type="caution">
    <text evidence="1">The sequence shown here is derived from an EMBL/GenBank/DDBJ whole genome shotgun (WGS) entry which is preliminary data.</text>
</comment>
<accession>A0A8T1RIJ0</accession>
<organism evidence="1 2">
    <name type="scientific">Carya illinoinensis</name>
    <name type="common">Pecan</name>
    <dbReference type="NCBI Taxonomy" id="32201"/>
    <lineage>
        <taxon>Eukaryota</taxon>
        <taxon>Viridiplantae</taxon>
        <taxon>Streptophyta</taxon>
        <taxon>Embryophyta</taxon>
        <taxon>Tracheophyta</taxon>
        <taxon>Spermatophyta</taxon>
        <taxon>Magnoliopsida</taxon>
        <taxon>eudicotyledons</taxon>
        <taxon>Gunneridae</taxon>
        <taxon>Pentapetalae</taxon>
        <taxon>rosids</taxon>
        <taxon>fabids</taxon>
        <taxon>Fagales</taxon>
        <taxon>Juglandaceae</taxon>
        <taxon>Carya</taxon>
    </lineage>
</organism>
<dbReference type="EMBL" id="CM031809">
    <property type="protein sequence ID" value="KAG6666676.1"/>
    <property type="molecule type" value="Genomic_DNA"/>
</dbReference>